<keyword evidence="2" id="KW-0472">Membrane</keyword>
<keyword evidence="4" id="KW-1185">Reference proteome</keyword>
<accession>A0A7J8E8K7</accession>
<name>A0A7J8E8K7_ROUAE</name>
<sequence>MRWCSLTSNPALATSPTPLPMVVMMMVVVVVMMVMVVLVVVVPRDTRDLDTVATPVTLARNHKPTDKPRTWTQESEYAKEQLKNYIELKRSLECSLDQEKKKNGELEKEITGFKKLLKLTRRKLDEYENGELRFPGDLKPNHIEMDIQINMLKQKIDDLTAKLETSSLKCLRLDEENQLLRQELVSMKGIQKKCEIQENKKKS</sequence>
<keyword evidence="1" id="KW-0175">Coiled coil</keyword>
<dbReference type="Proteomes" id="UP000593571">
    <property type="component" value="Unassembled WGS sequence"/>
</dbReference>
<proteinExistence type="predicted"/>
<evidence type="ECO:0000313" key="3">
    <source>
        <dbReference type="EMBL" id="KAF6431680.1"/>
    </source>
</evidence>
<feature type="coiled-coil region" evidence="1">
    <location>
        <begin position="82"/>
        <end position="116"/>
    </location>
</feature>
<evidence type="ECO:0000313" key="4">
    <source>
        <dbReference type="Proteomes" id="UP000593571"/>
    </source>
</evidence>
<reference evidence="3 4" key="1">
    <citation type="journal article" date="2020" name="Nature">
        <title>Six reference-quality genomes reveal evolution of bat adaptations.</title>
        <authorList>
            <person name="Jebb D."/>
            <person name="Huang Z."/>
            <person name="Pippel M."/>
            <person name="Hughes G.M."/>
            <person name="Lavrichenko K."/>
            <person name="Devanna P."/>
            <person name="Winkler S."/>
            <person name="Jermiin L.S."/>
            <person name="Skirmuntt E.C."/>
            <person name="Katzourakis A."/>
            <person name="Burkitt-Gray L."/>
            <person name="Ray D.A."/>
            <person name="Sullivan K.A.M."/>
            <person name="Roscito J.G."/>
            <person name="Kirilenko B.M."/>
            <person name="Davalos L.M."/>
            <person name="Corthals A.P."/>
            <person name="Power M.L."/>
            <person name="Jones G."/>
            <person name="Ransome R.D."/>
            <person name="Dechmann D.K.N."/>
            <person name="Locatelli A.G."/>
            <person name="Puechmaille S.J."/>
            <person name="Fedrigo O."/>
            <person name="Jarvis E.D."/>
            <person name="Hiller M."/>
            <person name="Vernes S.C."/>
            <person name="Myers E.W."/>
            <person name="Teeling E.C."/>
        </authorList>
    </citation>
    <scope>NUCLEOTIDE SEQUENCE [LARGE SCALE GENOMIC DNA]</scope>
    <source>
        <strain evidence="3">MRouAeg1</strain>
        <tissue evidence="3">Muscle</tissue>
    </source>
</reference>
<keyword evidence="2" id="KW-0812">Transmembrane</keyword>
<protein>
    <submittedName>
        <fullName evidence="3">Uncharacterized protein</fullName>
    </submittedName>
</protein>
<organism evidence="3 4">
    <name type="scientific">Rousettus aegyptiacus</name>
    <name type="common">Egyptian fruit bat</name>
    <name type="synonym">Pteropus aegyptiacus</name>
    <dbReference type="NCBI Taxonomy" id="9407"/>
    <lineage>
        <taxon>Eukaryota</taxon>
        <taxon>Metazoa</taxon>
        <taxon>Chordata</taxon>
        <taxon>Craniata</taxon>
        <taxon>Vertebrata</taxon>
        <taxon>Euteleostomi</taxon>
        <taxon>Mammalia</taxon>
        <taxon>Eutheria</taxon>
        <taxon>Laurasiatheria</taxon>
        <taxon>Chiroptera</taxon>
        <taxon>Yinpterochiroptera</taxon>
        <taxon>Pteropodoidea</taxon>
        <taxon>Pteropodidae</taxon>
        <taxon>Rousettinae</taxon>
        <taxon>Rousettus</taxon>
    </lineage>
</organism>
<keyword evidence="2" id="KW-1133">Transmembrane helix</keyword>
<feature type="transmembrane region" description="Helical" evidence="2">
    <location>
        <begin position="20"/>
        <end position="42"/>
    </location>
</feature>
<evidence type="ECO:0000256" key="2">
    <source>
        <dbReference type="SAM" id="Phobius"/>
    </source>
</evidence>
<gene>
    <name evidence="3" type="ORF">HJG63_008173</name>
</gene>
<comment type="caution">
    <text evidence="3">The sequence shown here is derived from an EMBL/GenBank/DDBJ whole genome shotgun (WGS) entry which is preliminary data.</text>
</comment>
<evidence type="ECO:0000256" key="1">
    <source>
        <dbReference type="SAM" id="Coils"/>
    </source>
</evidence>
<dbReference type="EMBL" id="JACASE010000010">
    <property type="protein sequence ID" value="KAF6431680.1"/>
    <property type="molecule type" value="Genomic_DNA"/>
</dbReference>
<dbReference type="AlphaFoldDB" id="A0A7J8E8K7"/>